<evidence type="ECO:0000256" key="1">
    <source>
        <dbReference type="ARBA" id="ARBA00023002"/>
    </source>
</evidence>
<dbReference type="PANTHER" id="PTHR43818">
    <property type="entry name" value="BCDNA.GH03377"/>
    <property type="match status" value="1"/>
</dbReference>
<organism evidence="4 5">
    <name type="scientific">Actinacidiphila yanglinensis</name>
    <dbReference type="NCBI Taxonomy" id="310779"/>
    <lineage>
        <taxon>Bacteria</taxon>
        <taxon>Bacillati</taxon>
        <taxon>Actinomycetota</taxon>
        <taxon>Actinomycetes</taxon>
        <taxon>Kitasatosporales</taxon>
        <taxon>Streptomycetaceae</taxon>
        <taxon>Actinacidiphila</taxon>
    </lineage>
</organism>
<dbReference type="OrthoDB" id="9815825at2"/>
<dbReference type="Gene3D" id="3.40.50.720">
    <property type="entry name" value="NAD(P)-binding Rossmann-like Domain"/>
    <property type="match status" value="1"/>
</dbReference>
<dbReference type="AlphaFoldDB" id="A0A1H6DB84"/>
<name>A0A1H6DB84_9ACTN</name>
<dbReference type="PANTHER" id="PTHR43818:SF11">
    <property type="entry name" value="BCDNA.GH03377"/>
    <property type="match status" value="1"/>
</dbReference>
<protein>
    <submittedName>
        <fullName evidence="4">Predicted dehydrogenase</fullName>
    </submittedName>
</protein>
<dbReference type="SUPFAM" id="SSF55347">
    <property type="entry name" value="Glyceraldehyde-3-phosphate dehydrogenase-like, C-terminal domain"/>
    <property type="match status" value="1"/>
</dbReference>
<dbReference type="Gene3D" id="3.30.360.10">
    <property type="entry name" value="Dihydrodipicolinate Reductase, domain 2"/>
    <property type="match status" value="1"/>
</dbReference>
<keyword evidence="5" id="KW-1185">Reference proteome</keyword>
<dbReference type="EMBL" id="FNVU01000013">
    <property type="protein sequence ID" value="SEG82571.1"/>
    <property type="molecule type" value="Genomic_DNA"/>
</dbReference>
<dbReference type="InterPro" id="IPR036291">
    <property type="entry name" value="NAD(P)-bd_dom_sf"/>
</dbReference>
<dbReference type="Pfam" id="PF22685">
    <property type="entry name" value="Gal80p_C-like"/>
    <property type="match status" value="1"/>
</dbReference>
<gene>
    <name evidence="4" type="ORF">SAMN05216223_113166</name>
</gene>
<evidence type="ECO:0000259" key="3">
    <source>
        <dbReference type="Pfam" id="PF22685"/>
    </source>
</evidence>
<dbReference type="InterPro" id="IPR050463">
    <property type="entry name" value="Gfo/Idh/MocA_oxidrdct_glycsds"/>
</dbReference>
<proteinExistence type="predicted"/>
<dbReference type="GO" id="GO:0000166">
    <property type="term" value="F:nucleotide binding"/>
    <property type="evidence" value="ECO:0007669"/>
    <property type="project" value="InterPro"/>
</dbReference>
<accession>A0A1H6DB84</accession>
<evidence type="ECO:0000313" key="5">
    <source>
        <dbReference type="Proteomes" id="UP000236754"/>
    </source>
</evidence>
<feature type="domain" description="Gal80p-like C-terminal" evidence="3">
    <location>
        <begin position="137"/>
        <end position="277"/>
    </location>
</feature>
<dbReference type="RefSeq" id="WP_103888655.1">
    <property type="nucleotide sequence ID" value="NZ_FNVU01000013.1"/>
</dbReference>
<sequence length="378" mass="39068">MSTHLPTAIGVGIVGGSIGGWAALGHAPALRALPGYELRAVSTSRKESAEAAAKKFGAAAAYGNHMDLIADPGVDLVVVAVRLAHHKEIISAALAAGKMVFSEWPLGVGLAEAEDLVAQAERAGVRTVVGLQAPFAPQVRYARDLVAQGYVGRVLGTTLVGSGIAWGPTTDRGHAYWYDAANGATTLTVPTLHALEAVHHVLGEFADLQANLVRGRTEVTLAEDGSTLPVTAADQVLIAGTLDSGAAASVLYRGGVSRGDNLRWEINGTEGDLVLTSDVGNLQVAPLTLEGGRGDDAKVTELAVPGGYLDGEAAAVTGPARNVAELYLQFARDLAEGTHEAPDFAHALTRHRIIAAVESASATGVRQYLPSTTTNEEN</sequence>
<dbReference type="GO" id="GO:0016491">
    <property type="term" value="F:oxidoreductase activity"/>
    <property type="evidence" value="ECO:0007669"/>
    <property type="project" value="UniProtKB-KW"/>
</dbReference>
<feature type="domain" description="Gfo/Idh/MocA-like oxidoreductase N-terminal" evidence="2">
    <location>
        <begin position="10"/>
        <end position="130"/>
    </location>
</feature>
<evidence type="ECO:0000259" key="2">
    <source>
        <dbReference type="Pfam" id="PF01408"/>
    </source>
</evidence>
<dbReference type="InterPro" id="IPR055080">
    <property type="entry name" value="Gal80p-like_C"/>
</dbReference>
<dbReference type="InterPro" id="IPR000683">
    <property type="entry name" value="Gfo/Idh/MocA-like_OxRdtase_N"/>
</dbReference>
<evidence type="ECO:0000313" key="4">
    <source>
        <dbReference type="EMBL" id="SEG82571.1"/>
    </source>
</evidence>
<dbReference type="SUPFAM" id="SSF51735">
    <property type="entry name" value="NAD(P)-binding Rossmann-fold domains"/>
    <property type="match status" value="1"/>
</dbReference>
<dbReference type="Pfam" id="PF01408">
    <property type="entry name" value="GFO_IDH_MocA"/>
    <property type="match status" value="1"/>
</dbReference>
<reference evidence="4 5" key="1">
    <citation type="submission" date="2016-10" db="EMBL/GenBank/DDBJ databases">
        <authorList>
            <person name="de Groot N.N."/>
        </authorList>
    </citation>
    <scope>NUCLEOTIDE SEQUENCE [LARGE SCALE GENOMIC DNA]</scope>
    <source>
        <strain evidence="4 5">CGMCC 4.2023</strain>
    </source>
</reference>
<dbReference type="Proteomes" id="UP000236754">
    <property type="component" value="Unassembled WGS sequence"/>
</dbReference>
<keyword evidence="1" id="KW-0560">Oxidoreductase</keyword>